<organism evidence="4 5">
    <name type="scientific">Lutibacter aestuarii</name>
    <dbReference type="NCBI Taxonomy" id="861111"/>
    <lineage>
        <taxon>Bacteria</taxon>
        <taxon>Pseudomonadati</taxon>
        <taxon>Bacteroidota</taxon>
        <taxon>Flavobacteriia</taxon>
        <taxon>Flavobacteriales</taxon>
        <taxon>Flavobacteriaceae</taxon>
        <taxon>Lutibacter</taxon>
    </lineage>
</organism>
<name>A0ABW2Z6W2_9FLAO</name>
<evidence type="ECO:0000256" key="2">
    <source>
        <dbReference type="ARBA" id="ARBA00023315"/>
    </source>
</evidence>
<evidence type="ECO:0000259" key="3">
    <source>
        <dbReference type="PROSITE" id="PS51186"/>
    </source>
</evidence>
<dbReference type="Gene3D" id="3.40.630.30">
    <property type="match status" value="1"/>
</dbReference>
<proteinExistence type="predicted"/>
<dbReference type="SUPFAM" id="SSF55729">
    <property type="entry name" value="Acyl-CoA N-acyltransferases (Nat)"/>
    <property type="match status" value="1"/>
</dbReference>
<feature type="domain" description="N-acetyltransferase" evidence="3">
    <location>
        <begin position="1"/>
        <end position="168"/>
    </location>
</feature>
<dbReference type="EC" id="2.3.1.-" evidence="4"/>
<keyword evidence="5" id="KW-1185">Reference proteome</keyword>
<reference evidence="5" key="1">
    <citation type="journal article" date="2019" name="Int. J. Syst. Evol. Microbiol.">
        <title>The Global Catalogue of Microorganisms (GCM) 10K type strain sequencing project: providing services to taxonomists for standard genome sequencing and annotation.</title>
        <authorList>
            <consortium name="The Broad Institute Genomics Platform"/>
            <consortium name="The Broad Institute Genome Sequencing Center for Infectious Disease"/>
            <person name="Wu L."/>
            <person name="Ma J."/>
        </authorList>
    </citation>
    <scope>NUCLEOTIDE SEQUENCE [LARGE SCALE GENOMIC DNA]</scope>
    <source>
        <strain evidence="5">CCUG 60022</strain>
    </source>
</reference>
<keyword evidence="2 4" id="KW-0012">Acyltransferase</keyword>
<dbReference type="PROSITE" id="PS51186">
    <property type="entry name" value="GNAT"/>
    <property type="match status" value="1"/>
</dbReference>
<evidence type="ECO:0000313" key="4">
    <source>
        <dbReference type="EMBL" id="MFD0761628.1"/>
    </source>
</evidence>
<keyword evidence="1 4" id="KW-0808">Transferase</keyword>
<dbReference type="InterPro" id="IPR000182">
    <property type="entry name" value="GNAT_dom"/>
</dbReference>
<dbReference type="EMBL" id="JBHTIC010000006">
    <property type="protein sequence ID" value="MFD0761628.1"/>
    <property type="molecule type" value="Genomic_DNA"/>
</dbReference>
<dbReference type="InterPro" id="IPR051556">
    <property type="entry name" value="N-term/lysine_N-AcTrnsfr"/>
</dbReference>
<sequence>MKVEKAIEKDLDQLYQVIRSCAQHLIKIGVFQWNETYPSKEILEKDIDLQQIWKLEENNLIVGLIVLTEIEDKEYKNVQWKTKNGNNLYVHRLAVHPKFQGRGFAQKLMDFAESYAIKNKYNSVRLDTFSQNNRNLKFYKKRNYAQLEEIYFPNQSSYPFYCFELILNE</sequence>
<dbReference type="Proteomes" id="UP001597032">
    <property type="component" value="Unassembled WGS sequence"/>
</dbReference>
<dbReference type="CDD" id="cd04301">
    <property type="entry name" value="NAT_SF"/>
    <property type="match status" value="1"/>
</dbReference>
<gene>
    <name evidence="4" type="ORF">ACFQZW_05995</name>
</gene>
<protein>
    <submittedName>
        <fullName evidence="4">GNAT family N-acetyltransferase</fullName>
        <ecNumber evidence="4">2.3.1.-</ecNumber>
    </submittedName>
</protein>
<comment type="caution">
    <text evidence="4">The sequence shown here is derived from an EMBL/GenBank/DDBJ whole genome shotgun (WGS) entry which is preliminary data.</text>
</comment>
<dbReference type="PANTHER" id="PTHR42919">
    <property type="entry name" value="N-ALPHA-ACETYLTRANSFERASE"/>
    <property type="match status" value="1"/>
</dbReference>
<dbReference type="Pfam" id="PF00583">
    <property type="entry name" value="Acetyltransf_1"/>
    <property type="match status" value="1"/>
</dbReference>
<evidence type="ECO:0000313" key="5">
    <source>
        <dbReference type="Proteomes" id="UP001597032"/>
    </source>
</evidence>
<dbReference type="RefSeq" id="WP_386781773.1">
    <property type="nucleotide sequence ID" value="NZ_JBHTIC010000006.1"/>
</dbReference>
<accession>A0ABW2Z6W2</accession>
<dbReference type="PANTHER" id="PTHR42919:SF8">
    <property type="entry name" value="N-ALPHA-ACETYLTRANSFERASE 50"/>
    <property type="match status" value="1"/>
</dbReference>
<evidence type="ECO:0000256" key="1">
    <source>
        <dbReference type="ARBA" id="ARBA00022679"/>
    </source>
</evidence>
<dbReference type="InterPro" id="IPR016181">
    <property type="entry name" value="Acyl_CoA_acyltransferase"/>
</dbReference>
<dbReference type="GO" id="GO:0016746">
    <property type="term" value="F:acyltransferase activity"/>
    <property type="evidence" value="ECO:0007669"/>
    <property type="project" value="UniProtKB-KW"/>
</dbReference>